<feature type="domain" description="PASTA" evidence="2">
    <location>
        <begin position="140"/>
        <end position="207"/>
    </location>
</feature>
<sequence length="450" mass="49245" precursor="true">MMKKLFLLSFVLMFASAALFAGSIEGVSPANALKGQNAVITLDCEGTSFTTDAVVGVWLVKGSQLLSAGSFTVLSDTQVEAEFDLSENIDKGIWAVVVYSEGGVFILDEGFTVYDPDVNGDGLVDTVDFSLYAKHLLEVMPGYTLVPNLVEIPQADAEQQITDAGLVLGTVTEDYSDTVSVGLVMDQSPPAGQSVAIGSTVDFVVSLGEEVTAPDITWVYIDDPGVSGHEGFTGYMSKYETTNAQYCQYLNEALASGDIEVRANNIVYGTSGSYSGQIYFDTYAADSDSQITYSGGVFSVRTRDGYDMSSHPVVEVSWYGATAFAAYYGWRLPTEWEWQAAADYDGSYTYGCGTSIDHSKANYDWDNPLDFSNYPYTTPVGYYDEFGYGLCDMAGNVWEWTDSWYSTSQDYRVLRGGSWGFNVSNCAVSYRYGHDPYSTNYYDGFRVVRP</sequence>
<keyword evidence="3" id="KW-0808">Transferase</keyword>
<dbReference type="OrthoDB" id="285476at2"/>
<dbReference type="CDD" id="cd06577">
    <property type="entry name" value="PASTA_pknB"/>
    <property type="match status" value="1"/>
</dbReference>
<dbReference type="KEGG" id="pbu:L21SP3_01714"/>
<dbReference type="Gene3D" id="3.90.1580.10">
    <property type="entry name" value="paralog of FGE (formylglycine-generating enzyme)"/>
    <property type="match status" value="1"/>
</dbReference>
<dbReference type="InterPro" id="IPR042095">
    <property type="entry name" value="SUMF_sf"/>
</dbReference>
<dbReference type="InterPro" id="IPR051043">
    <property type="entry name" value="Sulfatase_Mod_Factor_Kinase"/>
</dbReference>
<evidence type="ECO:0000259" key="2">
    <source>
        <dbReference type="PROSITE" id="PS51178"/>
    </source>
</evidence>
<evidence type="ECO:0000256" key="1">
    <source>
        <dbReference type="SAM" id="SignalP"/>
    </source>
</evidence>
<feature type="signal peptide" evidence="1">
    <location>
        <begin position="1"/>
        <end position="21"/>
    </location>
</feature>
<dbReference type="Pfam" id="PF03793">
    <property type="entry name" value="PASTA"/>
    <property type="match status" value="1"/>
</dbReference>
<dbReference type="InterPro" id="IPR005543">
    <property type="entry name" value="PASTA_dom"/>
</dbReference>
<gene>
    <name evidence="3" type="primary">pkn1_5</name>
    <name evidence="3" type="ORF">L21SP3_01714</name>
</gene>
<dbReference type="InterPro" id="IPR016187">
    <property type="entry name" value="CTDL_fold"/>
</dbReference>
<dbReference type="InterPro" id="IPR018247">
    <property type="entry name" value="EF_Hand_1_Ca_BS"/>
</dbReference>
<feature type="chain" id="PRO_5012885256" evidence="1">
    <location>
        <begin position="22"/>
        <end position="450"/>
    </location>
</feature>
<protein>
    <submittedName>
        <fullName evidence="3">Serine/threonine-protein kinase pkn1</fullName>
        <ecNumber evidence="3">2.7.11.1</ecNumber>
    </submittedName>
</protein>
<evidence type="ECO:0000313" key="4">
    <source>
        <dbReference type="Proteomes" id="UP000188273"/>
    </source>
</evidence>
<dbReference type="InterPro" id="IPR005532">
    <property type="entry name" value="SUMF_dom"/>
</dbReference>
<keyword evidence="3" id="KW-0418">Kinase</keyword>
<dbReference type="SMART" id="SM00740">
    <property type="entry name" value="PASTA"/>
    <property type="match status" value="1"/>
</dbReference>
<dbReference type="EC" id="2.7.11.1" evidence="3"/>
<dbReference type="Gene3D" id="3.30.10.20">
    <property type="match status" value="1"/>
</dbReference>
<keyword evidence="1" id="KW-0732">Signal</keyword>
<dbReference type="GO" id="GO:0004674">
    <property type="term" value="F:protein serine/threonine kinase activity"/>
    <property type="evidence" value="ECO:0007669"/>
    <property type="project" value="UniProtKB-EC"/>
</dbReference>
<organism evidence="3 4">
    <name type="scientific">Sedimentisphaera cyanobacteriorum</name>
    <dbReference type="NCBI Taxonomy" id="1940790"/>
    <lineage>
        <taxon>Bacteria</taxon>
        <taxon>Pseudomonadati</taxon>
        <taxon>Planctomycetota</taxon>
        <taxon>Phycisphaerae</taxon>
        <taxon>Sedimentisphaerales</taxon>
        <taxon>Sedimentisphaeraceae</taxon>
        <taxon>Sedimentisphaera</taxon>
    </lineage>
</organism>
<dbReference type="RefSeq" id="WP_077540613.1">
    <property type="nucleotide sequence ID" value="NZ_CP019633.1"/>
</dbReference>
<reference evidence="4" key="1">
    <citation type="submission" date="2017-02" db="EMBL/GenBank/DDBJ databases">
        <title>Comparative genomics and description of representatives of a novel lineage of planctomycetes thriving in anoxic sediments.</title>
        <authorList>
            <person name="Spring S."/>
            <person name="Bunk B."/>
            <person name="Sproer C."/>
            <person name="Klenk H.-P."/>
        </authorList>
    </citation>
    <scope>NUCLEOTIDE SEQUENCE [LARGE SCALE GENOMIC DNA]</scope>
    <source>
        <strain evidence="4">L21-RPul-D3</strain>
    </source>
</reference>
<dbReference type="Pfam" id="PF03781">
    <property type="entry name" value="FGE-sulfatase"/>
    <property type="match status" value="1"/>
</dbReference>
<proteinExistence type="predicted"/>
<name>A0A1Q2HRN7_9BACT</name>
<dbReference type="SUPFAM" id="SSF56436">
    <property type="entry name" value="C-type lectin-like"/>
    <property type="match status" value="1"/>
</dbReference>
<accession>A0A1Q2HRN7</accession>
<dbReference type="PANTHER" id="PTHR23150:SF19">
    <property type="entry name" value="FORMYLGLYCINE-GENERATING ENZYME"/>
    <property type="match status" value="1"/>
</dbReference>
<dbReference type="PROSITE" id="PS00018">
    <property type="entry name" value="EF_HAND_1"/>
    <property type="match status" value="1"/>
</dbReference>
<dbReference type="EMBL" id="CP019633">
    <property type="protein sequence ID" value="AQQ09893.1"/>
    <property type="molecule type" value="Genomic_DNA"/>
</dbReference>
<dbReference type="PANTHER" id="PTHR23150">
    <property type="entry name" value="SULFATASE MODIFYING FACTOR 1, 2"/>
    <property type="match status" value="1"/>
</dbReference>
<dbReference type="GO" id="GO:0120147">
    <property type="term" value="F:formylglycine-generating oxidase activity"/>
    <property type="evidence" value="ECO:0007669"/>
    <property type="project" value="TreeGrafter"/>
</dbReference>
<dbReference type="AlphaFoldDB" id="A0A1Q2HRN7"/>
<evidence type="ECO:0000313" key="3">
    <source>
        <dbReference type="EMBL" id="AQQ09893.1"/>
    </source>
</evidence>
<dbReference type="STRING" id="1940790.L21SP3_01714"/>
<dbReference type="Proteomes" id="UP000188273">
    <property type="component" value="Chromosome"/>
</dbReference>
<dbReference type="PROSITE" id="PS51178">
    <property type="entry name" value="PASTA"/>
    <property type="match status" value="1"/>
</dbReference>
<keyword evidence="4" id="KW-1185">Reference proteome</keyword>